<protein>
    <submittedName>
        <fullName evidence="1">Uncharacterized protein</fullName>
    </submittedName>
</protein>
<accession>A0A481YV68</accession>
<reference evidence="1" key="1">
    <citation type="journal article" date="2019" name="MBio">
        <title>Virus Genomes from Deep Sea Sediments Expand the Ocean Megavirome and Support Independent Origins of Viral Gigantism.</title>
        <authorList>
            <person name="Backstrom D."/>
            <person name="Yutin N."/>
            <person name="Jorgensen S.L."/>
            <person name="Dharamshi J."/>
            <person name="Homa F."/>
            <person name="Zaremba-Niedwiedzka K."/>
            <person name="Spang A."/>
            <person name="Wolf Y.I."/>
            <person name="Koonin E.V."/>
            <person name="Ettema T.J."/>
        </authorList>
    </citation>
    <scope>NUCLEOTIDE SEQUENCE</scope>
</reference>
<evidence type="ECO:0000313" key="1">
    <source>
        <dbReference type="EMBL" id="QBK86685.1"/>
    </source>
</evidence>
<proteinExistence type="predicted"/>
<gene>
    <name evidence="1" type="ORF">LCMAC103_00140</name>
</gene>
<sequence length="311" mass="35095">MYVVPVDEEKGAIVTVKLQGAPKGICYNKAELNQWFNSQTSMKKWEAREGTTMDAQGYGGRPIPLPTFYRLPTEGWITTDAKNMIIDPKVSTVQLTSGMQNVRIGNPGGSFGVSQLHGQLPGVTIYSVPPTGTSPENISMLNNLIRNPGKKVIIRAKDGRDLTYTYNAESYRLSWRRVERAVMPLDRFLDSLLREASDPRSFRQRTITVGDVVVSASVRRGKETTEDMKLLEWGSHRNVARDVAREFRNTNEPIVITTHKPRRIEVAIGKKLSDRELIVKRITMKTAEPFDFRMIPVHQVYGIIGTIIYTD</sequence>
<dbReference type="EMBL" id="MK500335">
    <property type="protein sequence ID" value="QBK86685.1"/>
    <property type="molecule type" value="Genomic_DNA"/>
</dbReference>
<name>A0A481YV68_9VIRU</name>
<organism evidence="1">
    <name type="scientific">Marseillevirus LCMAC103</name>
    <dbReference type="NCBI Taxonomy" id="2506604"/>
    <lineage>
        <taxon>Viruses</taxon>
        <taxon>Varidnaviria</taxon>
        <taxon>Bamfordvirae</taxon>
        <taxon>Nucleocytoviricota</taxon>
        <taxon>Megaviricetes</taxon>
        <taxon>Pimascovirales</taxon>
        <taxon>Pimascovirales incertae sedis</taxon>
        <taxon>Marseilleviridae</taxon>
    </lineage>
</organism>